<dbReference type="OrthoDB" id="9764577at2"/>
<dbReference type="CDD" id="cd03809">
    <property type="entry name" value="GT4_MtfB-like"/>
    <property type="match status" value="1"/>
</dbReference>
<evidence type="ECO:0000259" key="2">
    <source>
        <dbReference type="Pfam" id="PF00534"/>
    </source>
</evidence>
<dbReference type="SUPFAM" id="SSF53756">
    <property type="entry name" value="UDP-Glycosyltransferase/glycogen phosphorylase"/>
    <property type="match status" value="1"/>
</dbReference>
<organism evidence="3 4">
    <name type="scientific">Nitrococcus mobilis Nb-231</name>
    <dbReference type="NCBI Taxonomy" id="314278"/>
    <lineage>
        <taxon>Bacteria</taxon>
        <taxon>Pseudomonadati</taxon>
        <taxon>Pseudomonadota</taxon>
        <taxon>Gammaproteobacteria</taxon>
        <taxon>Chromatiales</taxon>
        <taxon>Ectothiorhodospiraceae</taxon>
        <taxon>Nitrococcus</taxon>
    </lineage>
</organism>
<dbReference type="PANTHER" id="PTHR46401">
    <property type="entry name" value="GLYCOSYLTRANSFERASE WBBK-RELATED"/>
    <property type="match status" value="1"/>
</dbReference>
<accession>A4BRR8</accession>
<dbReference type="Proteomes" id="UP000003374">
    <property type="component" value="Unassembled WGS sequence"/>
</dbReference>
<dbReference type="HOGENOM" id="CLU_009583_34_0_6"/>
<comment type="caution">
    <text evidence="3">The sequence shown here is derived from an EMBL/GenBank/DDBJ whole genome shotgun (WGS) entry which is preliminary data.</text>
</comment>
<dbReference type="GO" id="GO:0016757">
    <property type="term" value="F:glycosyltransferase activity"/>
    <property type="evidence" value="ECO:0007669"/>
    <property type="project" value="InterPro"/>
</dbReference>
<dbReference type="STRING" id="314278.NB231_02693"/>
<keyword evidence="1 3" id="KW-0808">Transferase</keyword>
<dbReference type="Gene3D" id="3.40.50.2000">
    <property type="entry name" value="Glycogen Phosphorylase B"/>
    <property type="match status" value="1"/>
</dbReference>
<dbReference type="Pfam" id="PF00534">
    <property type="entry name" value="Glycos_transf_1"/>
    <property type="match status" value="1"/>
</dbReference>
<name>A4BRR8_9GAMM</name>
<sequence>MPKPHHAMPNDRRPLIFNLTRLASRQSSRTPTGVDRVDLRHARFVLERSNRVAVAFVHQQKDVLSLVPFDEARRLIDNLWERWVLSHPRPPLPTPRLARRFARWTNMKFRRRIDTLISSSIKQWLQGNPSPIYLNSGQVGVHHLHLHQRLIDELGAQLVFYLHDLIPIDYPEYARSLAGTETHRQRMVTMAKTGATIFTNSEYTQRRFKDYCTEQGLPIPEVRVLPIGIEEHFIMARRQPKNRIPEALAPRVYPPYFITVGTIEPRKNHLLLLHIWRQLAAELGHDCPLLVIVGRRGWENENILDLLDRSPAIRQYVVELTDLNDTDLITLLQNAKALLLPSFEEGWGIPVAEALTLGTPVLCSDIPALRECSQGAAILLDPLDSAAWREAIRTMASAHTTNTVTYTPHRWPEHLEGLASACAEPVP</sequence>
<dbReference type="PANTHER" id="PTHR46401:SF2">
    <property type="entry name" value="GLYCOSYLTRANSFERASE WBBK-RELATED"/>
    <property type="match status" value="1"/>
</dbReference>
<reference evidence="3 4" key="1">
    <citation type="submission" date="2006-02" db="EMBL/GenBank/DDBJ databases">
        <authorList>
            <person name="Waterbury J."/>
            <person name="Ferriera S."/>
            <person name="Johnson J."/>
            <person name="Kravitz S."/>
            <person name="Halpern A."/>
            <person name="Remington K."/>
            <person name="Beeson K."/>
            <person name="Tran B."/>
            <person name="Rogers Y.-H."/>
            <person name="Friedman R."/>
            <person name="Venter J.C."/>
        </authorList>
    </citation>
    <scope>NUCLEOTIDE SEQUENCE [LARGE SCALE GENOMIC DNA]</scope>
    <source>
        <strain evidence="3 4">Nb-231</strain>
    </source>
</reference>
<proteinExistence type="predicted"/>
<feature type="domain" description="Glycosyl transferase family 1" evidence="2">
    <location>
        <begin position="244"/>
        <end position="395"/>
    </location>
</feature>
<dbReference type="EMBL" id="AAOF01000007">
    <property type="protein sequence ID" value="EAR21639.1"/>
    <property type="molecule type" value="Genomic_DNA"/>
</dbReference>
<dbReference type="AlphaFoldDB" id="A4BRR8"/>
<evidence type="ECO:0000256" key="1">
    <source>
        <dbReference type="ARBA" id="ARBA00022679"/>
    </source>
</evidence>
<dbReference type="eggNOG" id="COG0438">
    <property type="taxonomic scope" value="Bacteria"/>
</dbReference>
<evidence type="ECO:0000313" key="3">
    <source>
        <dbReference type="EMBL" id="EAR21639.1"/>
    </source>
</evidence>
<evidence type="ECO:0000313" key="4">
    <source>
        <dbReference type="Proteomes" id="UP000003374"/>
    </source>
</evidence>
<gene>
    <name evidence="3" type="ORF">NB231_02693</name>
</gene>
<dbReference type="InterPro" id="IPR001296">
    <property type="entry name" value="Glyco_trans_1"/>
</dbReference>
<keyword evidence="4" id="KW-1185">Reference proteome</keyword>
<protein>
    <submittedName>
        <fullName evidence="3">Glycosyltransferase</fullName>
    </submittedName>
</protein>